<dbReference type="InterPro" id="IPR008942">
    <property type="entry name" value="ENTH_VHS"/>
</dbReference>
<feature type="region of interest" description="Disordered" evidence="1">
    <location>
        <begin position="221"/>
        <end position="439"/>
    </location>
</feature>
<feature type="compositionally biased region" description="Low complexity" evidence="1">
    <location>
        <begin position="313"/>
        <end position="330"/>
    </location>
</feature>
<gene>
    <name evidence="3" type="ORF">BMF94_5219</name>
</gene>
<evidence type="ECO:0000313" key="4">
    <source>
        <dbReference type="Proteomes" id="UP000237144"/>
    </source>
</evidence>
<reference evidence="3 4" key="1">
    <citation type="journal article" date="2018" name="Front. Microbiol.">
        <title>Prospects for Fungal Bioremediation of Acidic Radioactive Waste Sites: Characterization and Genome Sequence of Rhodotorula taiwanensis MD1149.</title>
        <authorList>
            <person name="Tkavc R."/>
            <person name="Matrosova V.Y."/>
            <person name="Grichenko O.E."/>
            <person name="Gostincar C."/>
            <person name="Volpe R.P."/>
            <person name="Klimenkova P."/>
            <person name="Gaidamakova E.K."/>
            <person name="Zhou C.E."/>
            <person name="Stewart B.J."/>
            <person name="Lyman M.G."/>
            <person name="Malfatti S.A."/>
            <person name="Rubinfeld B."/>
            <person name="Courtot M."/>
            <person name="Singh J."/>
            <person name="Dalgard C.L."/>
            <person name="Hamilton T."/>
            <person name="Frey K.G."/>
            <person name="Gunde-Cimerman N."/>
            <person name="Dugan L."/>
            <person name="Daly M.J."/>
        </authorList>
    </citation>
    <scope>NUCLEOTIDE SEQUENCE [LARGE SCALE GENOMIC DNA]</scope>
    <source>
        <strain evidence="3 4">MD1149</strain>
    </source>
</reference>
<feature type="compositionally biased region" description="Basic and acidic residues" evidence="1">
    <location>
        <begin position="74"/>
        <end position="86"/>
    </location>
</feature>
<keyword evidence="4" id="KW-1185">Reference proteome</keyword>
<evidence type="ECO:0000259" key="2">
    <source>
        <dbReference type="PROSITE" id="PS51391"/>
    </source>
</evidence>
<dbReference type="SUPFAM" id="SSF48464">
    <property type="entry name" value="ENTH/VHS domain"/>
    <property type="match status" value="1"/>
</dbReference>
<accession>A0A2S5B508</accession>
<feature type="region of interest" description="Disordered" evidence="1">
    <location>
        <begin position="74"/>
        <end position="108"/>
    </location>
</feature>
<name>A0A2S5B508_9BASI</name>
<dbReference type="Proteomes" id="UP000237144">
    <property type="component" value="Unassembled WGS sequence"/>
</dbReference>
<dbReference type="Gene3D" id="1.25.40.90">
    <property type="match status" value="1"/>
</dbReference>
<comment type="caution">
    <text evidence="3">The sequence shown here is derived from an EMBL/GenBank/DDBJ whole genome shotgun (WGS) entry which is preliminary data.</text>
</comment>
<proteinExistence type="predicted"/>
<dbReference type="SMART" id="SM00582">
    <property type="entry name" value="RPR"/>
    <property type="match status" value="1"/>
</dbReference>
<dbReference type="EMBL" id="PJQD01000072">
    <property type="protein sequence ID" value="POY71858.1"/>
    <property type="molecule type" value="Genomic_DNA"/>
</dbReference>
<organism evidence="3 4">
    <name type="scientific">Rhodotorula taiwanensis</name>
    <dbReference type="NCBI Taxonomy" id="741276"/>
    <lineage>
        <taxon>Eukaryota</taxon>
        <taxon>Fungi</taxon>
        <taxon>Dikarya</taxon>
        <taxon>Basidiomycota</taxon>
        <taxon>Pucciniomycotina</taxon>
        <taxon>Microbotryomycetes</taxon>
        <taxon>Sporidiobolales</taxon>
        <taxon>Sporidiobolaceae</taxon>
        <taxon>Rhodotorula</taxon>
    </lineage>
</organism>
<dbReference type="AlphaFoldDB" id="A0A2S5B508"/>
<evidence type="ECO:0000256" key="1">
    <source>
        <dbReference type="SAM" id="MobiDB-lite"/>
    </source>
</evidence>
<protein>
    <recommendedName>
        <fullName evidence="2">CID domain-containing protein</fullName>
    </recommendedName>
</protein>
<feature type="domain" description="CID" evidence="2">
    <location>
        <begin position="1"/>
        <end position="170"/>
    </location>
</feature>
<feature type="compositionally biased region" description="Basic and acidic residues" evidence="1">
    <location>
        <begin position="227"/>
        <end position="246"/>
    </location>
</feature>
<dbReference type="PROSITE" id="PS51391">
    <property type="entry name" value="CID"/>
    <property type="match status" value="1"/>
</dbReference>
<dbReference type="Pfam" id="PF04818">
    <property type="entry name" value="CID"/>
    <property type="match status" value="1"/>
</dbReference>
<dbReference type="OrthoDB" id="79367at2759"/>
<evidence type="ECO:0000313" key="3">
    <source>
        <dbReference type="EMBL" id="POY71858.1"/>
    </source>
</evidence>
<dbReference type="InterPro" id="IPR006569">
    <property type="entry name" value="CID_dom"/>
</dbReference>
<feature type="compositionally biased region" description="Polar residues" evidence="1">
    <location>
        <begin position="171"/>
        <end position="181"/>
    </location>
</feature>
<feature type="compositionally biased region" description="Polar residues" evidence="1">
    <location>
        <begin position="250"/>
        <end position="263"/>
    </location>
</feature>
<dbReference type="STRING" id="741276.A0A2S5B508"/>
<feature type="region of interest" description="Disordered" evidence="1">
    <location>
        <begin position="171"/>
        <end position="204"/>
    </location>
</feature>
<sequence>MSSTDDFDREVKALVTRGKLSSSAVASLSDLAMANIRADSQLVSTLYRHHRKASPANKLVSLYLIDAIAREAKSRQKKAEREDKGKAPAAGSTTPLDSPPEAGPSAGNGDFATFLRKLEAVLSKIVLDNWENGLPEHREKVRKVLDIWTKASTFSASALARISTKLLATSTAIPTNRQSPGRPSLSPGPADTPPLETANSQPGGAIPASVLALLQAKTAPSQAALEQQKHSDVESEVERALREAREGASSILTPVPTSSNPAVPSQPAYLATQSGSSYGAPPHGFSAQPATSRPPHHQAPYGGSASSSLNAGPPAYSAQQPPPSQAHSPPNGAGQAFGSFPAQGQQQGPTTHRRQDSHNWSGGDRYNSTSDATRGPQGAPSFAAGPSNAPRGQTRPHDAVEQSTPGSGYGQRDEPPNKRPYQPEGTAPVAPTSYQTGLPVPAQVAPIHGAHPAHPAAPPFDPTTFDATSPASWSAFVDALKIAHPYFATIGRPPTMEEVMGMCAPSAMMAFGSAAGSTGGPAGMAMGQGTVMGHGMAMGSGAPVGQGNSYQAGLGQSQPF</sequence>